<dbReference type="STRING" id="36166.T1GN89"/>
<dbReference type="Proteomes" id="UP000015102">
    <property type="component" value="Unassembled WGS sequence"/>
</dbReference>
<protein>
    <submittedName>
        <fullName evidence="1">Uncharacterized protein</fullName>
    </submittedName>
</protein>
<evidence type="ECO:0000313" key="2">
    <source>
        <dbReference type="Proteomes" id="UP000015102"/>
    </source>
</evidence>
<name>T1GN89_MEGSC</name>
<dbReference type="EMBL" id="CAQQ02039633">
    <property type="status" value="NOT_ANNOTATED_CDS"/>
    <property type="molecule type" value="Genomic_DNA"/>
</dbReference>
<proteinExistence type="predicted"/>
<sequence>WESYNYDSPFADTFKAFTQKPVWTLNSFKGKKVCFENVVMPLLPRLIFGLYYNTPLISGCKESGMFRAFSEFVLHRLEIPKHEHKLPKIRVTILIRRTKYRQILNADELLNELYSNENYEVRAVSFERGISFKKQLEIL</sequence>
<keyword evidence="2" id="KW-1185">Reference proteome</keyword>
<organism evidence="1 2">
    <name type="scientific">Megaselia scalaris</name>
    <name type="common">Humpbacked fly</name>
    <name type="synonym">Phora scalaris</name>
    <dbReference type="NCBI Taxonomy" id="36166"/>
    <lineage>
        <taxon>Eukaryota</taxon>
        <taxon>Metazoa</taxon>
        <taxon>Ecdysozoa</taxon>
        <taxon>Arthropoda</taxon>
        <taxon>Hexapoda</taxon>
        <taxon>Insecta</taxon>
        <taxon>Pterygota</taxon>
        <taxon>Neoptera</taxon>
        <taxon>Endopterygota</taxon>
        <taxon>Diptera</taxon>
        <taxon>Brachycera</taxon>
        <taxon>Muscomorpha</taxon>
        <taxon>Platypezoidea</taxon>
        <taxon>Phoridae</taxon>
        <taxon>Megaseliini</taxon>
        <taxon>Megaselia</taxon>
    </lineage>
</organism>
<dbReference type="AlphaFoldDB" id="T1GN89"/>
<dbReference type="OMA" id="CKESGMF"/>
<accession>T1GN89</accession>
<reference evidence="1" key="2">
    <citation type="submission" date="2015-06" db="UniProtKB">
        <authorList>
            <consortium name="EnsemblMetazoa"/>
        </authorList>
    </citation>
    <scope>IDENTIFICATION</scope>
</reference>
<dbReference type="EnsemblMetazoa" id="MESCA005033-RA">
    <property type="protein sequence ID" value="MESCA005033-PA"/>
    <property type="gene ID" value="MESCA005033"/>
</dbReference>
<reference evidence="2" key="1">
    <citation type="submission" date="2013-02" db="EMBL/GenBank/DDBJ databases">
        <authorList>
            <person name="Hughes D."/>
        </authorList>
    </citation>
    <scope>NUCLEOTIDE SEQUENCE</scope>
    <source>
        <strain>Durham</strain>
        <strain evidence="2">NC isolate 2 -- Noor lab</strain>
    </source>
</reference>
<dbReference type="HOGENOM" id="CLU_1850178_0_0_1"/>
<dbReference type="EMBL" id="CAQQ02039634">
    <property type="status" value="NOT_ANNOTATED_CDS"/>
    <property type="molecule type" value="Genomic_DNA"/>
</dbReference>
<evidence type="ECO:0000313" key="1">
    <source>
        <dbReference type="EnsemblMetazoa" id="MESCA005033-PA"/>
    </source>
</evidence>